<proteinExistence type="inferred from homology"/>
<feature type="domain" description="YCII-related" evidence="2">
    <location>
        <begin position="1"/>
        <end position="81"/>
    </location>
</feature>
<evidence type="ECO:0000313" key="5">
    <source>
        <dbReference type="Proteomes" id="UP000240621"/>
    </source>
</evidence>
<dbReference type="PANTHER" id="PTHR37828:SF1">
    <property type="entry name" value="YCII-RELATED DOMAIN-CONTAINING PROTEIN"/>
    <property type="match status" value="1"/>
</dbReference>
<evidence type="ECO:0000256" key="1">
    <source>
        <dbReference type="ARBA" id="ARBA00007689"/>
    </source>
</evidence>
<dbReference type="Proteomes" id="UP000396862">
    <property type="component" value="Unassembled WGS sequence"/>
</dbReference>
<organism evidence="4 5">
    <name type="scientific">Prolixibacter denitrificans</name>
    <dbReference type="NCBI Taxonomy" id="1541063"/>
    <lineage>
        <taxon>Bacteria</taxon>
        <taxon>Pseudomonadati</taxon>
        <taxon>Bacteroidota</taxon>
        <taxon>Bacteroidia</taxon>
        <taxon>Marinilabiliales</taxon>
        <taxon>Prolixibacteraceae</taxon>
        <taxon>Prolixibacter</taxon>
    </lineage>
</organism>
<gene>
    <name evidence="4" type="ORF">CLV93_104257</name>
    <name evidence="3" type="ORF">JCM18694_20370</name>
</gene>
<dbReference type="EMBL" id="PYGC01000004">
    <property type="protein sequence ID" value="PSK83327.1"/>
    <property type="molecule type" value="Genomic_DNA"/>
</dbReference>
<dbReference type="Proteomes" id="UP000240621">
    <property type="component" value="Unassembled WGS sequence"/>
</dbReference>
<protein>
    <submittedName>
        <fullName evidence="4">Uncharacterized protein YciI</fullName>
    </submittedName>
</protein>
<sequence>MFVAVLTYKVAIEGVEKHLNEHVEFLKEQYEAGNFIASGRKVPRTGGVILSNMKSKKELEEVLAKDPFKINDVADYEIVEFVPTMTSKELEFLKQR</sequence>
<comment type="similarity">
    <text evidence="1">Belongs to the YciI family.</text>
</comment>
<dbReference type="OrthoDB" id="9814407at2"/>
<accession>A0A2P8CEC3</accession>
<keyword evidence="6" id="KW-1185">Reference proteome</keyword>
<dbReference type="AlphaFoldDB" id="A0A2P8CEC3"/>
<dbReference type="SUPFAM" id="SSF54909">
    <property type="entry name" value="Dimeric alpha+beta barrel"/>
    <property type="match status" value="1"/>
</dbReference>
<reference evidence="4 5" key="1">
    <citation type="submission" date="2018-03" db="EMBL/GenBank/DDBJ databases">
        <title>Genomic Encyclopedia of Archaeal and Bacterial Type Strains, Phase II (KMG-II): from individual species to whole genera.</title>
        <authorList>
            <person name="Goeker M."/>
        </authorList>
    </citation>
    <scope>NUCLEOTIDE SEQUENCE [LARGE SCALE GENOMIC DNA]</scope>
    <source>
        <strain evidence="4 5">DSM 27267</strain>
    </source>
</reference>
<dbReference type="InterPro" id="IPR011008">
    <property type="entry name" value="Dimeric_a/b-barrel"/>
</dbReference>
<dbReference type="PANTHER" id="PTHR37828">
    <property type="entry name" value="GSR2449 PROTEIN"/>
    <property type="match status" value="1"/>
</dbReference>
<name>A0A2P8CEC3_9BACT</name>
<dbReference type="RefSeq" id="WP_106542118.1">
    <property type="nucleotide sequence ID" value="NZ_BLAU01000001.1"/>
</dbReference>
<evidence type="ECO:0000313" key="3">
    <source>
        <dbReference type="EMBL" id="GET21791.1"/>
    </source>
</evidence>
<dbReference type="InterPro" id="IPR005545">
    <property type="entry name" value="YCII"/>
</dbReference>
<reference evidence="3 6" key="2">
    <citation type="submission" date="2019-10" db="EMBL/GenBank/DDBJ databases">
        <title>Prolixibacter strains distinguished by the presence of nitrate reductase genes were adept at nitrate-dependent anaerobic corrosion of metallic iron and carbon steel.</title>
        <authorList>
            <person name="Iino T."/>
            <person name="Shono N."/>
            <person name="Ito K."/>
            <person name="Nakamura R."/>
            <person name="Sueoka K."/>
            <person name="Harayama S."/>
            <person name="Ohkuma M."/>
        </authorList>
    </citation>
    <scope>NUCLEOTIDE SEQUENCE [LARGE SCALE GENOMIC DNA]</scope>
    <source>
        <strain evidence="3 6">MIC1-1</strain>
    </source>
</reference>
<evidence type="ECO:0000313" key="4">
    <source>
        <dbReference type="EMBL" id="PSK83327.1"/>
    </source>
</evidence>
<evidence type="ECO:0000259" key="2">
    <source>
        <dbReference type="Pfam" id="PF03795"/>
    </source>
</evidence>
<evidence type="ECO:0000313" key="6">
    <source>
        <dbReference type="Proteomes" id="UP000396862"/>
    </source>
</evidence>
<comment type="caution">
    <text evidence="4">The sequence shown here is derived from an EMBL/GenBank/DDBJ whole genome shotgun (WGS) entry which is preliminary data.</text>
</comment>
<dbReference type="EMBL" id="BLAU01000001">
    <property type="protein sequence ID" value="GET21791.1"/>
    <property type="molecule type" value="Genomic_DNA"/>
</dbReference>
<dbReference type="Gene3D" id="3.30.70.1060">
    <property type="entry name" value="Dimeric alpha+beta barrel"/>
    <property type="match status" value="1"/>
</dbReference>
<dbReference type="Pfam" id="PF03795">
    <property type="entry name" value="YCII"/>
    <property type="match status" value="1"/>
</dbReference>